<dbReference type="VEuPathDB" id="FungiDB:ASPNIDRAFT2_1081487"/>
<dbReference type="Gene3D" id="3.30.465.10">
    <property type="match status" value="1"/>
</dbReference>
<dbReference type="Gene3D" id="3.40.462.20">
    <property type="match status" value="1"/>
</dbReference>
<name>A0A505I6G5_ASPNG</name>
<dbReference type="Proteomes" id="UP000197666">
    <property type="component" value="Unassembled WGS sequence"/>
</dbReference>
<dbReference type="PROSITE" id="PS51387">
    <property type="entry name" value="FAD_PCMH"/>
    <property type="match status" value="1"/>
</dbReference>
<dbReference type="GO" id="GO:0071949">
    <property type="term" value="F:FAD binding"/>
    <property type="evidence" value="ECO:0007669"/>
    <property type="project" value="InterPro"/>
</dbReference>
<gene>
    <name evidence="8" type="ORF">CAN33_0026535</name>
</gene>
<keyword evidence="6" id="KW-0732">Signal</keyword>
<dbReference type="GO" id="GO:0016491">
    <property type="term" value="F:oxidoreductase activity"/>
    <property type="evidence" value="ECO:0007669"/>
    <property type="project" value="UniProtKB-KW"/>
</dbReference>
<keyword evidence="4" id="KW-0274">FAD</keyword>
<dbReference type="VEuPathDB" id="FungiDB:An14g02050"/>
<dbReference type="Pfam" id="PF08031">
    <property type="entry name" value="BBE"/>
    <property type="match status" value="1"/>
</dbReference>
<keyword evidence="5" id="KW-0560">Oxidoreductase</keyword>
<dbReference type="InterPro" id="IPR016166">
    <property type="entry name" value="FAD-bd_PCMH"/>
</dbReference>
<dbReference type="AlphaFoldDB" id="A0A505I6G5"/>
<evidence type="ECO:0000256" key="4">
    <source>
        <dbReference type="ARBA" id="ARBA00022827"/>
    </source>
</evidence>
<feature type="domain" description="FAD-binding PCMH-type" evidence="7">
    <location>
        <begin position="114"/>
        <end position="275"/>
    </location>
</feature>
<feature type="chain" id="PRO_5021219759" evidence="6">
    <location>
        <begin position="19"/>
        <end position="696"/>
    </location>
</feature>
<comment type="similarity">
    <text evidence="2">Belongs to the oxygen-dependent FAD-linked oxidoreductase family.</text>
</comment>
<keyword evidence="3" id="KW-0285">Flavoprotein</keyword>
<evidence type="ECO:0000256" key="5">
    <source>
        <dbReference type="ARBA" id="ARBA00023002"/>
    </source>
</evidence>
<dbReference type="SUPFAM" id="SSF56176">
    <property type="entry name" value="FAD-binding/transporter-associated domain-like"/>
    <property type="match status" value="1"/>
</dbReference>
<dbReference type="InterPro" id="IPR006094">
    <property type="entry name" value="Oxid_FAD_bind_N"/>
</dbReference>
<proteinExistence type="inferred from homology"/>
<dbReference type="VEuPathDB" id="FungiDB:M747DRAFT_311552"/>
<sequence>MMLPKLASLIALPALAAANCKTAPGDAAWPSIEEWSALNQSIGGSLIRTSPAASSCYAGNPLSSPYNCSSVKDHWSYAAYHAAWPESNDYSIYNNNSCVPPGVSGYTKDKGCSIGGMPQYIVNATTEEQVATAMSWASQRNIRVVVKSTGHDLNGRSTGAYSLSIWTHNFKSIHHNPTWHLPGTNKTADVLICGGGGEDATVGLGGLIQNGGHGLLSSHYGLASDNVYQVTVVTPEGHILTANDAQNQDLFWAVRGAGGGQFGVVTEFILQTHPIPDNVVTGGLTFYASSKSNASELASWTAFAKTAAQVPDLMDSGITGTIMAATGESASTYTGLDEVLPGPAVIISLIAYNSTVQAMNTTLHNLSTQLTNHTTQINTTLTPPTSYSYWSYIKPNFLASQSAGASSLFTSRLLGKSELSSLPQPDLIHYLQQISASQSGDGTLLIFGLQGGRGTANVPEQRRGSVLPSWRSAYAHVMAYGGSVNATGDPAASLADAAEWYESVLEPVWRDWAPNMGAYMNEGNPFSSTWKRDFYGDGYEKLAEVKRRYDPNGSLWVYAGVGSDLWEFDLRSGLLCSEPDFNSSPDARDSVNENKEVTRSPHDELFRATWNHLTDTSRKPRACFQNLPDKSRCKMFYDTGCVTRHFDAHHLYEDLLNVIIARCFWYVSWLFNAMHQTSAELGVIGARFTTPDKSLR</sequence>
<dbReference type="InterPro" id="IPR016169">
    <property type="entry name" value="FAD-bd_PCMH_sub2"/>
</dbReference>
<comment type="cofactor">
    <cofactor evidence="1">
        <name>FAD</name>
        <dbReference type="ChEBI" id="CHEBI:57692"/>
    </cofactor>
</comment>
<dbReference type="Pfam" id="PF01565">
    <property type="entry name" value="FAD_binding_4"/>
    <property type="match status" value="2"/>
</dbReference>
<evidence type="ECO:0000256" key="6">
    <source>
        <dbReference type="SAM" id="SignalP"/>
    </source>
</evidence>
<dbReference type="InterPro" id="IPR050416">
    <property type="entry name" value="FAD-linked_Oxidoreductase"/>
</dbReference>
<comment type="caution">
    <text evidence="8">The sequence shown here is derived from an EMBL/GenBank/DDBJ whole genome shotgun (WGS) entry which is preliminary data.</text>
</comment>
<evidence type="ECO:0000256" key="1">
    <source>
        <dbReference type="ARBA" id="ARBA00001974"/>
    </source>
</evidence>
<reference evidence="9" key="1">
    <citation type="submission" date="2018-10" db="EMBL/GenBank/DDBJ databases">
        <title>FDA dAtabase for Regulatory Grade micrObial Sequences (FDA-ARGOS): Supporting development and validation of Infectious Disease Dx tests.</title>
        <authorList>
            <person name="Kerrigan L."/>
            <person name="Tallon L."/>
            <person name="Sadzewicz L."/>
            <person name="Sengamalay N."/>
            <person name="Ott S."/>
            <person name="Godinez A."/>
            <person name="Nagaraj S."/>
            <person name="Vavikolanu K."/>
            <person name="Nadendla S."/>
            <person name="George J."/>
            <person name="Sichtig H."/>
        </authorList>
    </citation>
    <scope>NUCLEOTIDE SEQUENCE [LARGE SCALE GENOMIC DNA]</scope>
    <source>
        <strain evidence="9">FDAARGOS_311</strain>
    </source>
</reference>
<evidence type="ECO:0000256" key="3">
    <source>
        <dbReference type="ARBA" id="ARBA00022630"/>
    </source>
</evidence>
<feature type="signal peptide" evidence="6">
    <location>
        <begin position="1"/>
        <end position="18"/>
    </location>
</feature>
<dbReference type="VEuPathDB" id="FungiDB:ATCC64974_1830"/>
<evidence type="ECO:0000313" key="8">
    <source>
        <dbReference type="EMBL" id="TPR07230.1"/>
    </source>
</evidence>
<dbReference type="InterPro" id="IPR012951">
    <property type="entry name" value="BBE"/>
</dbReference>
<accession>A0A505I6G5</accession>
<organism evidence="8 9">
    <name type="scientific">Aspergillus niger</name>
    <dbReference type="NCBI Taxonomy" id="5061"/>
    <lineage>
        <taxon>Eukaryota</taxon>
        <taxon>Fungi</taxon>
        <taxon>Dikarya</taxon>
        <taxon>Ascomycota</taxon>
        <taxon>Pezizomycotina</taxon>
        <taxon>Eurotiomycetes</taxon>
        <taxon>Eurotiomycetidae</taxon>
        <taxon>Eurotiales</taxon>
        <taxon>Aspergillaceae</taxon>
        <taxon>Aspergillus</taxon>
        <taxon>Aspergillus subgen. Circumdati</taxon>
    </lineage>
</organism>
<evidence type="ECO:0000259" key="7">
    <source>
        <dbReference type="PROSITE" id="PS51387"/>
    </source>
</evidence>
<dbReference type="PANTHER" id="PTHR42973:SF39">
    <property type="entry name" value="FAD-BINDING PCMH-TYPE DOMAIN-CONTAINING PROTEIN"/>
    <property type="match status" value="1"/>
</dbReference>
<evidence type="ECO:0000313" key="9">
    <source>
        <dbReference type="Proteomes" id="UP000197666"/>
    </source>
</evidence>
<dbReference type="EMBL" id="NKJJ02000005">
    <property type="protein sequence ID" value="TPR07230.1"/>
    <property type="molecule type" value="Genomic_DNA"/>
</dbReference>
<evidence type="ECO:0000256" key="2">
    <source>
        <dbReference type="ARBA" id="ARBA00005466"/>
    </source>
</evidence>
<protein>
    <submittedName>
        <fullName evidence="8">Major intrinsic family protein</fullName>
    </submittedName>
</protein>
<dbReference type="VEuPathDB" id="FungiDB:An14g02040"/>
<dbReference type="InterPro" id="IPR036318">
    <property type="entry name" value="FAD-bd_PCMH-like_sf"/>
</dbReference>
<dbReference type="PANTHER" id="PTHR42973">
    <property type="entry name" value="BINDING OXIDOREDUCTASE, PUTATIVE (AFU_ORTHOLOGUE AFUA_1G17690)-RELATED"/>
    <property type="match status" value="1"/>
</dbReference>